<comment type="cofactor">
    <cofactor evidence="1">
        <name>Mg(2+)</name>
        <dbReference type="ChEBI" id="CHEBI:18420"/>
    </cofactor>
</comment>
<keyword evidence="2" id="KW-1277">Toxin-antitoxin system</keyword>
<keyword evidence="6" id="KW-0460">Magnesium</keyword>
<feature type="domain" description="PIN" evidence="8">
    <location>
        <begin position="4"/>
        <end position="117"/>
    </location>
</feature>
<dbReference type="AlphaFoldDB" id="A0A4U3LAP1"/>
<keyword evidence="3" id="KW-0540">Nuclease</keyword>
<reference evidence="9 10" key="1">
    <citation type="submission" date="2019-05" db="EMBL/GenBank/DDBJ databases">
        <title>Panacibacter sp. strain 17mud1-8 Genome sequencing and assembly.</title>
        <authorList>
            <person name="Chhetri G."/>
        </authorList>
    </citation>
    <scope>NUCLEOTIDE SEQUENCE [LARGE SCALE GENOMIC DNA]</scope>
    <source>
        <strain evidence="9 10">17mud1-8</strain>
    </source>
</reference>
<evidence type="ECO:0000256" key="1">
    <source>
        <dbReference type="ARBA" id="ARBA00001946"/>
    </source>
</evidence>
<gene>
    <name evidence="9" type="ORF">FC093_01740</name>
</gene>
<name>A0A4U3LAP1_9BACT</name>
<keyword evidence="4" id="KW-0479">Metal-binding</keyword>
<dbReference type="InterPro" id="IPR029060">
    <property type="entry name" value="PIN-like_dom_sf"/>
</dbReference>
<dbReference type="OrthoDB" id="9796690at2"/>
<proteinExistence type="inferred from homology"/>
<evidence type="ECO:0000313" key="10">
    <source>
        <dbReference type="Proteomes" id="UP000305848"/>
    </source>
</evidence>
<comment type="caution">
    <text evidence="9">The sequence shown here is derived from an EMBL/GenBank/DDBJ whole genome shotgun (WGS) entry which is preliminary data.</text>
</comment>
<organism evidence="9 10">
    <name type="scientific">Ilyomonas limi</name>
    <dbReference type="NCBI Taxonomy" id="2575867"/>
    <lineage>
        <taxon>Bacteria</taxon>
        <taxon>Pseudomonadati</taxon>
        <taxon>Bacteroidota</taxon>
        <taxon>Chitinophagia</taxon>
        <taxon>Chitinophagales</taxon>
        <taxon>Chitinophagaceae</taxon>
        <taxon>Ilyomonas</taxon>
    </lineage>
</organism>
<dbReference type="InterPro" id="IPR050556">
    <property type="entry name" value="Type_II_TA_system_RNase"/>
</dbReference>
<dbReference type="Gene3D" id="3.40.50.1010">
    <property type="entry name" value="5'-nuclease"/>
    <property type="match status" value="1"/>
</dbReference>
<dbReference type="Proteomes" id="UP000305848">
    <property type="component" value="Unassembled WGS sequence"/>
</dbReference>
<dbReference type="GO" id="GO:0004518">
    <property type="term" value="F:nuclease activity"/>
    <property type="evidence" value="ECO:0007669"/>
    <property type="project" value="UniProtKB-KW"/>
</dbReference>
<evidence type="ECO:0000313" key="9">
    <source>
        <dbReference type="EMBL" id="TKK71769.1"/>
    </source>
</evidence>
<protein>
    <submittedName>
        <fullName evidence="9">Type II toxin-antitoxin system VapC family toxin</fullName>
    </submittedName>
</protein>
<dbReference type="GO" id="GO:0016787">
    <property type="term" value="F:hydrolase activity"/>
    <property type="evidence" value="ECO:0007669"/>
    <property type="project" value="UniProtKB-KW"/>
</dbReference>
<dbReference type="RefSeq" id="WP_137260009.1">
    <property type="nucleotide sequence ID" value="NZ_SZQL01000001.1"/>
</dbReference>
<sequence>MKKYLLDTNICIYFIKGQFELNKKIAEVGEQNCFISEMTVAELKYGIENSKTVEAMRKVVEAFIPKFLVVPIYNSLDIYAKEKAKLRKQGLVIDDFDILIGATAVANDMIMVTNNVAHLSRLDNIVIEDWTALAKK</sequence>
<dbReference type="GO" id="GO:0046872">
    <property type="term" value="F:metal ion binding"/>
    <property type="evidence" value="ECO:0007669"/>
    <property type="project" value="UniProtKB-KW"/>
</dbReference>
<evidence type="ECO:0000256" key="5">
    <source>
        <dbReference type="ARBA" id="ARBA00022801"/>
    </source>
</evidence>
<dbReference type="CDD" id="cd18743">
    <property type="entry name" value="PIN_VapC4-5_FitB-like"/>
    <property type="match status" value="1"/>
</dbReference>
<keyword evidence="5" id="KW-0378">Hydrolase</keyword>
<dbReference type="EMBL" id="SZQL01000001">
    <property type="protein sequence ID" value="TKK71769.1"/>
    <property type="molecule type" value="Genomic_DNA"/>
</dbReference>
<dbReference type="PANTHER" id="PTHR33653">
    <property type="entry name" value="RIBONUCLEASE VAPC2"/>
    <property type="match status" value="1"/>
</dbReference>
<evidence type="ECO:0000256" key="7">
    <source>
        <dbReference type="ARBA" id="ARBA00038093"/>
    </source>
</evidence>
<evidence type="ECO:0000256" key="6">
    <source>
        <dbReference type="ARBA" id="ARBA00022842"/>
    </source>
</evidence>
<comment type="similarity">
    <text evidence="7">Belongs to the PINc/VapC protein family.</text>
</comment>
<dbReference type="PANTHER" id="PTHR33653:SF1">
    <property type="entry name" value="RIBONUCLEASE VAPC2"/>
    <property type="match status" value="1"/>
</dbReference>
<accession>A0A4U3LAP1</accession>
<evidence type="ECO:0000256" key="4">
    <source>
        <dbReference type="ARBA" id="ARBA00022723"/>
    </source>
</evidence>
<dbReference type="Pfam" id="PF01850">
    <property type="entry name" value="PIN"/>
    <property type="match status" value="1"/>
</dbReference>
<evidence type="ECO:0000259" key="8">
    <source>
        <dbReference type="Pfam" id="PF01850"/>
    </source>
</evidence>
<evidence type="ECO:0000256" key="3">
    <source>
        <dbReference type="ARBA" id="ARBA00022722"/>
    </source>
</evidence>
<evidence type="ECO:0000256" key="2">
    <source>
        <dbReference type="ARBA" id="ARBA00022649"/>
    </source>
</evidence>
<keyword evidence="10" id="KW-1185">Reference proteome</keyword>
<dbReference type="InterPro" id="IPR002716">
    <property type="entry name" value="PIN_dom"/>
</dbReference>
<dbReference type="SUPFAM" id="SSF88723">
    <property type="entry name" value="PIN domain-like"/>
    <property type="match status" value="1"/>
</dbReference>